<dbReference type="OrthoDB" id="9800516at2"/>
<proteinExistence type="predicted"/>
<dbReference type="InParanoid" id="A0A317ZF40"/>
<dbReference type="AlphaFoldDB" id="A0A317ZF40"/>
<evidence type="ECO:0000313" key="2">
    <source>
        <dbReference type="EMBL" id="PXA02967.1"/>
    </source>
</evidence>
<dbReference type="InterPro" id="IPR002818">
    <property type="entry name" value="DJ-1/PfpI"/>
</dbReference>
<feature type="domain" description="DJ-1/PfpI" evidence="1">
    <location>
        <begin position="15"/>
        <end position="191"/>
    </location>
</feature>
<accession>A0A317ZF40</accession>
<dbReference type="NCBIfam" id="NF008747">
    <property type="entry name" value="PRK11780.1"/>
    <property type="match status" value="1"/>
</dbReference>
<dbReference type="Gene3D" id="3.40.50.880">
    <property type="match status" value="1"/>
</dbReference>
<dbReference type="Proteomes" id="UP000247099">
    <property type="component" value="Unassembled WGS sequence"/>
</dbReference>
<sequence>MKKVAVILSGCGAYDGAEIQEAVLTLLALDRAKAEVTCAAPEIAQKHVINHITGEEMVDEDRSVITEASRITRGNIQSLDTIQSGDFDAIIFVGGFGVAKNLSSYAFDGPDYDIDPEVLDLIHHAHAEGKALGFMCISPVLAARALGEKGVQLTIGNDRETAAALEAKGAKHVDCPVDEAVTDKENRVVTTPAYMLAQSITDAEAGINKLVASVLEMA</sequence>
<comment type="caution">
    <text evidence="2">The sequence shown here is derived from an EMBL/GenBank/DDBJ whole genome shotgun (WGS) entry which is preliminary data.</text>
</comment>
<dbReference type="InterPro" id="IPR026041">
    <property type="entry name" value="ElbB"/>
</dbReference>
<dbReference type="EMBL" id="QHJQ01000014">
    <property type="protein sequence ID" value="PXA02967.1"/>
    <property type="molecule type" value="Genomic_DNA"/>
</dbReference>
<dbReference type="FunCoup" id="A0A317ZF40">
    <property type="interactions" value="94"/>
</dbReference>
<gene>
    <name evidence="2" type="ORF">DDZ13_14360</name>
</gene>
<dbReference type="PANTHER" id="PTHR10224">
    <property type="entry name" value="ES1 PROTEIN HOMOLOG, MITOCHONDRIAL"/>
    <property type="match status" value="1"/>
</dbReference>
<dbReference type="CDD" id="cd03133">
    <property type="entry name" value="GATase1_ES1"/>
    <property type="match status" value="1"/>
</dbReference>
<dbReference type="PANTHER" id="PTHR10224:SF12">
    <property type="entry name" value="GLYOXALASE ELBB"/>
    <property type="match status" value="1"/>
</dbReference>
<dbReference type="PIRSF" id="PIRSF006320">
    <property type="entry name" value="Elb2"/>
    <property type="match status" value="1"/>
</dbReference>
<dbReference type="Pfam" id="PF01965">
    <property type="entry name" value="DJ-1_PfpI"/>
    <property type="match status" value="1"/>
</dbReference>
<dbReference type="InterPro" id="IPR029062">
    <property type="entry name" value="Class_I_gatase-like"/>
</dbReference>
<evidence type="ECO:0000259" key="1">
    <source>
        <dbReference type="Pfam" id="PF01965"/>
    </source>
</evidence>
<name>A0A317ZF40_9BACT</name>
<reference evidence="2 3" key="1">
    <citation type="submission" date="2018-05" db="EMBL/GenBank/DDBJ databases">
        <title>Coraliomargarita sinensis sp. nov., isolated from a marine solar saltern.</title>
        <authorList>
            <person name="Zhou L.Y."/>
        </authorList>
    </citation>
    <scope>NUCLEOTIDE SEQUENCE [LARGE SCALE GENOMIC DNA]</scope>
    <source>
        <strain evidence="2 3">WN38</strain>
    </source>
</reference>
<evidence type="ECO:0000313" key="3">
    <source>
        <dbReference type="Proteomes" id="UP000247099"/>
    </source>
</evidence>
<dbReference type="SUPFAM" id="SSF52317">
    <property type="entry name" value="Class I glutamine amidotransferase-like"/>
    <property type="match status" value="1"/>
</dbReference>
<protein>
    <submittedName>
        <fullName evidence="2">Isoprenoid biosynthesis protein ElbB</fullName>
    </submittedName>
</protein>
<organism evidence="2 3">
    <name type="scientific">Coraliomargarita sinensis</name>
    <dbReference type="NCBI Taxonomy" id="2174842"/>
    <lineage>
        <taxon>Bacteria</taxon>
        <taxon>Pseudomonadati</taxon>
        <taxon>Verrucomicrobiota</taxon>
        <taxon>Opitutia</taxon>
        <taxon>Puniceicoccales</taxon>
        <taxon>Coraliomargaritaceae</taxon>
        <taxon>Coraliomargarita</taxon>
    </lineage>
</organism>
<dbReference type="RefSeq" id="WP_110132155.1">
    <property type="nucleotide sequence ID" value="NZ_QHJQ01000014.1"/>
</dbReference>
<keyword evidence="3" id="KW-1185">Reference proteome</keyword>